<name>E4V518_ARTGP</name>
<dbReference type="Proteomes" id="UP000002669">
    <property type="component" value="Unassembled WGS sequence"/>
</dbReference>
<dbReference type="HOGENOM" id="CLU_973107_0_0_1"/>
<dbReference type="GeneID" id="10025161"/>
<reference evidence="3" key="1">
    <citation type="journal article" date="2012" name="MBio">
        <title>Comparative genome analysis of Trichophyton rubrum and related dermatophytes reveals candidate genes involved in infection.</title>
        <authorList>
            <person name="Martinez D.A."/>
            <person name="Oliver B.G."/>
            <person name="Graeser Y."/>
            <person name="Goldberg J.M."/>
            <person name="Li W."/>
            <person name="Martinez-Rossi N.M."/>
            <person name="Monod M."/>
            <person name="Shelest E."/>
            <person name="Barton R.C."/>
            <person name="Birch E."/>
            <person name="Brakhage A.A."/>
            <person name="Chen Z."/>
            <person name="Gurr S.J."/>
            <person name="Heiman D."/>
            <person name="Heitman J."/>
            <person name="Kosti I."/>
            <person name="Rossi A."/>
            <person name="Saif S."/>
            <person name="Samalova M."/>
            <person name="Saunders C.W."/>
            <person name="Shea T."/>
            <person name="Summerbell R.C."/>
            <person name="Xu J."/>
            <person name="Young S."/>
            <person name="Zeng Q."/>
            <person name="Birren B.W."/>
            <person name="Cuomo C.A."/>
            <person name="White T.C."/>
        </authorList>
    </citation>
    <scope>NUCLEOTIDE SEQUENCE [LARGE SCALE GENOMIC DNA]</scope>
    <source>
        <strain evidence="3">ATCC MYA-4604 / CBS 118893</strain>
    </source>
</reference>
<proteinExistence type="predicted"/>
<evidence type="ECO:0000313" key="2">
    <source>
        <dbReference type="EMBL" id="EFR05092.1"/>
    </source>
</evidence>
<dbReference type="AlphaFoldDB" id="E4V518"/>
<dbReference type="VEuPathDB" id="FungiDB:MGYG_08101"/>
<dbReference type="EMBL" id="DS989829">
    <property type="protein sequence ID" value="EFR05092.1"/>
    <property type="molecule type" value="Genomic_DNA"/>
</dbReference>
<feature type="region of interest" description="Disordered" evidence="1">
    <location>
        <begin position="161"/>
        <end position="191"/>
    </location>
</feature>
<dbReference type="RefSeq" id="XP_003169927.1">
    <property type="nucleotide sequence ID" value="XM_003169879.1"/>
</dbReference>
<dbReference type="InParanoid" id="E4V518"/>
<gene>
    <name evidence="2" type="ORF">MGYG_08101</name>
</gene>
<sequence>MGSYIIAAYKGAKNGRTAIFRNRRIELEDGDAFTRLQGLLRDTCPAMSSVWSRIRWISGSFIENGPVCHCLVDMHGILILDALEGPSEDTLPHSRLMHGKSERGDCPNAVEKSMSRHKFYSAIKIEQSCNRPPLPFLDSPPPLCKKAEMLGCTTSGLLPLTHGQAGPESKQTDGQARCLSRQDGDEGDEEERVVYRTAPPVIDGVTSVFGSKSGLLSIANPEAARTDDSSPLPQGIRPPILPPPTREANWSLKLQPRLKGLPDLQRSWQLAKATGEAANAIVLPQN</sequence>
<accession>E4V518</accession>
<evidence type="ECO:0000256" key="1">
    <source>
        <dbReference type="SAM" id="MobiDB-lite"/>
    </source>
</evidence>
<protein>
    <submittedName>
        <fullName evidence="2">Uncharacterized protein</fullName>
    </submittedName>
</protein>
<feature type="region of interest" description="Disordered" evidence="1">
    <location>
        <begin position="222"/>
        <end position="247"/>
    </location>
</feature>
<keyword evidence="3" id="KW-1185">Reference proteome</keyword>
<evidence type="ECO:0000313" key="3">
    <source>
        <dbReference type="Proteomes" id="UP000002669"/>
    </source>
</evidence>
<organism evidence="3">
    <name type="scientific">Arthroderma gypseum (strain ATCC MYA-4604 / CBS 118893)</name>
    <name type="common">Microsporum gypseum</name>
    <dbReference type="NCBI Taxonomy" id="535722"/>
    <lineage>
        <taxon>Eukaryota</taxon>
        <taxon>Fungi</taxon>
        <taxon>Dikarya</taxon>
        <taxon>Ascomycota</taxon>
        <taxon>Pezizomycotina</taxon>
        <taxon>Eurotiomycetes</taxon>
        <taxon>Eurotiomycetidae</taxon>
        <taxon>Onygenales</taxon>
        <taxon>Arthrodermataceae</taxon>
        <taxon>Nannizzia</taxon>
    </lineage>
</organism>